<evidence type="ECO:0000256" key="3">
    <source>
        <dbReference type="SAM" id="Phobius"/>
    </source>
</evidence>
<keyword evidence="3" id="KW-1133">Transmembrane helix</keyword>
<evidence type="ECO:0000313" key="6">
    <source>
        <dbReference type="Proteomes" id="UP000306552"/>
    </source>
</evidence>
<evidence type="ECO:0000313" key="5">
    <source>
        <dbReference type="EMBL" id="TKS55700.1"/>
    </source>
</evidence>
<dbReference type="PANTHER" id="PTHR43343">
    <property type="entry name" value="PEPTIDASE S12"/>
    <property type="match status" value="1"/>
</dbReference>
<dbReference type="AlphaFoldDB" id="A0A4U5TNU7"/>
<gene>
    <name evidence="5" type="ORF">FCN74_10370</name>
</gene>
<accession>A0A4U5TNU7</accession>
<comment type="caution">
    <text evidence="5">The sequence shown here is derived from an EMBL/GenBank/DDBJ whole genome shotgun (WGS) entry which is preliminary data.</text>
</comment>
<dbReference type="Gene3D" id="2.30.42.10">
    <property type="match status" value="1"/>
</dbReference>
<dbReference type="InterPro" id="IPR051201">
    <property type="entry name" value="Chloro_Bact_Ser_Proteases"/>
</dbReference>
<dbReference type="Pfam" id="PF13180">
    <property type="entry name" value="PDZ_2"/>
    <property type="match status" value="1"/>
</dbReference>
<dbReference type="Proteomes" id="UP000306552">
    <property type="component" value="Unassembled WGS sequence"/>
</dbReference>
<dbReference type="SMART" id="SM00228">
    <property type="entry name" value="PDZ"/>
    <property type="match status" value="1"/>
</dbReference>
<dbReference type="PROSITE" id="PS50106">
    <property type="entry name" value="PDZ"/>
    <property type="match status" value="1"/>
</dbReference>
<feature type="domain" description="PDZ" evidence="4">
    <location>
        <begin position="274"/>
        <end position="366"/>
    </location>
</feature>
<evidence type="ECO:0000259" key="4">
    <source>
        <dbReference type="PROSITE" id="PS50106"/>
    </source>
</evidence>
<dbReference type="InterPro" id="IPR001940">
    <property type="entry name" value="Peptidase_S1C"/>
</dbReference>
<name>A0A4U5TNU7_9FLAO</name>
<dbReference type="RefSeq" id="WP_138932528.1">
    <property type="nucleotide sequence ID" value="NZ_SWMU01000004.1"/>
</dbReference>
<keyword evidence="3" id="KW-0472">Membrane</keyword>
<protein>
    <submittedName>
        <fullName evidence="5">PDZ domain-containing protein</fullName>
    </submittedName>
</protein>
<dbReference type="PRINTS" id="PR00834">
    <property type="entry name" value="PROTEASES2C"/>
</dbReference>
<reference evidence="5 6" key="1">
    <citation type="submission" date="2019-04" db="EMBL/GenBank/DDBJ databases">
        <title>Psychroflexus halotolerans sp. nov., isolated from a marine solar saltern.</title>
        <authorList>
            <person name="Feng X."/>
        </authorList>
    </citation>
    <scope>NUCLEOTIDE SEQUENCE [LARGE SCALE GENOMIC DNA]</scope>
    <source>
        <strain evidence="5 6">WDS2C27</strain>
    </source>
</reference>
<dbReference type="InterPro" id="IPR009003">
    <property type="entry name" value="Peptidase_S1_PA"/>
</dbReference>
<keyword evidence="2" id="KW-0378">Hydrolase</keyword>
<dbReference type="Gene3D" id="2.40.10.120">
    <property type="match status" value="1"/>
</dbReference>
<keyword evidence="3" id="KW-0812">Transmembrane</keyword>
<dbReference type="SUPFAM" id="SSF50156">
    <property type="entry name" value="PDZ domain-like"/>
    <property type="match status" value="1"/>
</dbReference>
<feature type="transmembrane region" description="Helical" evidence="3">
    <location>
        <begin position="7"/>
        <end position="26"/>
    </location>
</feature>
<dbReference type="PANTHER" id="PTHR43343:SF3">
    <property type="entry name" value="PROTEASE DO-LIKE 8, CHLOROPLASTIC"/>
    <property type="match status" value="1"/>
</dbReference>
<dbReference type="GO" id="GO:0004252">
    <property type="term" value="F:serine-type endopeptidase activity"/>
    <property type="evidence" value="ECO:0007669"/>
    <property type="project" value="InterPro"/>
</dbReference>
<dbReference type="EMBL" id="SWMU01000004">
    <property type="protein sequence ID" value="TKS55700.1"/>
    <property type="molecule type" value="Genomic_DNA"/>
</dbReference>
<sequence>MKKIASYLSIAILGGMISLGTYHFAFQTEIERPHQEAVNLNQPPVHQTAAYNYSKAVPENFNFTEAANNTVSKVVHVKNVTTYSRPQSFFEYYFGQGSGETQKAVRGIGSGVIITPDGYIVTNHHVIKGASEVEITLNNNETYQAEVIGSAPDNDLALLKIDAQGLDYISFGDSDHINLGEWVLAVGNPFNLTSTVTAGIVSAKGRSLDESSNMIQSFIQTDAAVNPGNSGGALVNAKGELIGINTAITSRTGSYIGYSFAIPSNNVKKIVEDLIEYGNVQKAILGVRGTDITAENYKQFEDLEQTQGFYVAKVDDGSGAQKAGLQEKDVIIKLDDIKIRKFSDLSGFLSSKNPGDRVLVTFIRNGKVKTTTVTLEKYEYYRIKEIGVEVVNPTKEERREYGIENGVKINKLLNDSMIAENLVGIYITKAEDQTVKDIKSLREILDNRDPYEPLSLTFTAPNGESKTYVFR</sequence>
<dbReference type="Pfam" id="PF13365">
    <property type="entry name" value="Trypsin_2"/>
    <property type="match status" value="1"/>
</dbReference>
<dbReference type="OrthoDB" id="9758917at2"/>
<dbReference type="GO" id="GO:0006508">
    <property type="term" value="P:proteolysis"/>
    <property type="evidence" value="ECO:0007669"/>
    <property type="project" value="UniProtKB-KW"/>
</dbReference>
<dbReference type="InterPro" id="IPR036034">
    <property type="entry name" value="PDZ_sf"/>
</dbReference>
<keyword evidence="6" id="KW-1185">Reference proteome</keyword>
<evidence type="ECO:0000256" key="1">
    <source>
        <dbReference type="ARBA" id="ARBA00022670"/>
    </source>
</evidence>
<proteinExistence type="predicted"/>
<keyword evidence="1" id="KW-0645">Protease</keyword>
<dbReference type="InterPro" id="IPR001478">
    <property type="entry name" value="PDZ"/>
</dbReference>
<dbReference type="SUPFAM" id="SSF50494">
    <property type="entry name" value="Trypsin-like serine proteases"/>
    <property type="match status" value="1"/>
</dbReference>
<evidence type="ECO:0000256" key="2">
    <source>
        <dbReference type="ARBA" id="ARBA00022801"/>
    </source>
</evidence>
<organism evidence="5 6">
    <name type="scientific">Mesohalobacter halotolerans</name>
    <dbReference type="NCBI Taxonomy" id="1883405"/>
    <lineage>
        <taxon>Bacteria</taxon>
        <taxon>Pseudomonadati</taxon>
        <taxon>Bacteroidota</taxon>
        <taxon>Flavobacteriia</taxon>
        <taxon>Flavobacteriales</taxon>
        <taxon>Flavobacteriaceae</taxon>
        <taxon>Mesohalobacter</taxon>
    </lineage>
</organism>